<dbReference type="GO" id="GO:0008270">
    <property type="term" value="F:zinc ion binding"/>
    <property type="evidence" value="ECO:0007669"/>
    <property type="project" value="InterPro"/>
</dbReference>
<accession>A0A7X8MWZ2</accession>
<dbReference type="Gene3D" id="1.10.30.50">
    <property type="match status" value="1"/>
</dbReference>
<evidence type="ECO:0000313" key="3">
    <source>
        <dbReference type="EMBL" id="NLP39985.1"/>
    </source>
</evidence>
<evidence type="ECO:0000256" key="1">
    <source>
        <dbReference type="SAM" id="MobiDB-lite"/>
    </source>
</evidence>
<feature type="domain" description="HNH nuclease" evidence="2">
    <location>
        <begin position="313"/>
        <end position="365"/>
    </location>
</feature>
<feature type="compositionally biased region" description="Basic and acidic residues" evidence="1">
    <location>
        <begin position="431"/>
        <end position="441"/>
    </location>
</feature>
<evidence type="ECO:0000259" key="2">
    <source>
        <dbReference type="SMART" id="SM00507"/>
    </source>
</evidence>
<dbReference type="InterPro" id="IPR002711">
    <property type="entry name" value="HNH"/>
</dbReference>
<dbReference type="AlphaFoldDB" id="A0A7X8MWZ2"/>
<feature type="region of interest" description="Disordered" evidence="1">
    <location>
        <begin position="431"/>
        <end position="466"/>
    </location>
</feature>
<dbReference type="Pfam" id="PF01844">
    <property type="entry name" value="HNH"/>
    <property type="match status" value="1"/>
</dbReference>
<feature type="region of interest" description="Disordered" evidence="1">
    <location>
        <begin position="159"/>
        <end position="191"/>
    </location>
</feature>
<comment type="caution">
    <text evidence="3">The sequence shown here is derived from an EMBL/GenBank/DDBJ whole genome shotgun (WGS) entry which is preliminary data.</text>
</comment>
<sequence>MSQPASWSVLNPDSLYSRVRRDRTAAEYDYWRTLRPVADINSEEDWTTLCTLLYRDTGLSKGILTRNFGALDTLDRLPRLKALIAETYLLDLYHLSIISKAIGKAPTELQEEDFLWRSLDEDLMALFTPSRPQQLLPGTRTINNTIADTIASVKNLAAPQVPDPWGKPTPEPEDGPTPCEDPAATMRSLPPADDAGRVSSLFVEPLPDDRLNFSLTVDQATGVLLTDVLSQAARTRKTNQANAMVDQLLDPVSLTVNSLLYRASDVDDAPVFHPTTGILTEEAAQTLQDMVTQTLDMDAARDAETPQHDMTHPIRCCVIGRDWTCRWPGCNAPATHLDGDHRINHEDGGPTRADNMVMLCRHHHNRKTDVQATYLLDPVTGDVYWHFSDGTYAVDLAAGPLAPRKKNWVQTYSQRAARAREYAARKAAAEEFERYQADQEPRPAPQPYEPVLVRHRAPPEEDPPPF</sequence>
<reference evidence="3 4" key="1">
    <citation type="journal article" date="2020" name="Biotechnol. Biofuels">
        <title>New insights from the biogas microbiome by comprehensive genome-resolved metagenomics of nearly 1600 species originating from multiple anaerobic digesters.</title>
        <authorList>
            <person name="Campanaro S."/>
            <person name="Treu L."/>
            <person name="Rodriguez-R L.M."/>
            <person name="Kovalovszki A."/>
            <person name="Ziels R.M."/>
            <person name="Maus I."/>
            <person name="Zhu X."/>
            <person name="Kougias P.G."/>
            <person name="Basile A."/>
            <person name="Luo G."/>
            <person name="Schluter A."/>
            <person name="Konstantinidis K.T."/>
            <person name="Angelidaki I."/>
        </authorList>
    </citation>
    <scope>NUCLEOTIDE SEQUENCE [LARGE SCALE GENOMIC DNA]</scope>
    <source>
        <strain evidence="3">AS23ysBPME_344</strain>
    </source>
</reference>
<keyword evidence="3" id="KW-0378">Hydrolase</keyword>
<proteinExistence type="predicted"/>
<dbReference type="EMBL" id="JAAYSN010000270">
    <property type="protein sequence ID" value="NLP39985.1"/>
    <property type="molecule type" value="Genomic_DNA"/>
</dbReference>
<gene>
    <name evidence="3" type="ORF">GX356_09775</name>
</gene>
<dbReference type="InterPro" id="IPR003615">
    <property type="entry name" value="HNH_nuc"/>
</dbReference>
<protein>
    <submittedName>
        <fullName evidence="3">HNH endonuclease</fullName>
    </submittedName>
</protein>
<keyword evidence="3" id="KW-0540">Nuclease</keyword>
<evidence type="ECO:0000313" key="4">
    <source>
        <dbReference type="Proteomes" id="UP000568696"/>
    </source>
</evidence>
<keyword evidence="3" id="KW-0255">Endonuclease</keyword>
<dbReference type="GO" id="GO:0003676">
    <property type="term" value="F:nucleic acid binding"/>
    <property type="evidence" value="ECO:0007669"/>
    <property type="project" value="InterPro"/>
</dbReference>
<dbReference type="Proteomes" id="UP000568696">
    <property type="component" value="Unassembled WGS sequence"/>
</dbReference>
<organism evidence="3 4">
    <name type="scientific">Corynebacterium pollutisoli</name>
    <dbReference type="NCBI Taxonomy" id="1610489"/>
    <lineage>
        <taxon>Bacteria</taxon>
        <taxon>Bacillati</taxon>
        <taxon>Actinomycetota</taxon>
        <taxon>Actinomycetes</taxon>
        <taxon>Mycobacteriales</taxon>
        <taxon>Corynebacteriaceae</taxon>
        <taxon>Corynebacterium</taxon>
    </lineage>
</organism>
<dbReference type="CDD" id="cd00085">
    <property type="entry name" value="HNHc"/>
    <property type="match status" value="1"/>
</dbReference>
<dbReference type="GO" id="GO:0004519">
    <property type="term" value="F:endonuclease activity"/>
    <property type="evidence" value="ECO:0007669"/>
    <property type="project" value="UniProtKB-KW"/>
</dbReference>
<dbReference type="SMART" id="SM00507">
    <property type="entry name" value="HNHc"/>
    <property type="match status" value="1"/>
</dbReference>
<name>A0A7X8MWZ2_9CORY</name>